<accession>A0A2K3KC17</accession>
<proteinExistence type="predicted"/>
<dbReference type="AlphaFoldDB" id="A0A2K3KC17"/>
<sequence length="72" mass="8094">MTLSTVVASYGVQLTCRIVLRPNVDDPPGCPLVMTQQWYQSRRFDEEFDQLLVSKIFLTNGGQAMDPVEQCG</sequence>
<dbReference type="EMBL" id="ASHM01091489">
    <property type="protein sequence ID" value="PNX63824.1"/>
    <property type="molecule type" value="Genomic_DNA"/>
</dbReference>
<comment type="caution">
    <text evidence="1">The sequence shown here is derived from an EMBL/GenBank/DDBJ whole genome shotgun (WGS) entry which is preliminary data.</text>
</comment>
<reference evidence="1 2" key="1">
    <citation type="journal article" date="2014" name="Am. J. Bot.">
        <title>Genome assembly and annotation for red clover (Trifolium pratense; Fabaceae).</title>
        <authorList>
            <person name="Istvanek J."/>
            <person name="Jaros M."/>
            <person name="Krenek A."/>
            <person name="Repkova J."/>
        </authorList>
    </citation>
    <scope>NUCLEOTIDE SEQUENCE [LARGE SCALE GENOMIC DNA]</scope>
    <source>
        <strain evidence="2">cv. Tatra</strain>
        <tissue evidence="1">Young leaves</tissue>
    </source>
</reference>
<reference evidence="1 2" key="2">
    <citation type="journal article" date="2017" name="Front. Plant Sci.">
        <title>Gene Classification and Mining of Molecular Markers Useful in Red Clover (Trifolium pratense) Breeding.</title>
        <authorList>
            <person name="Istvanek J."/>
            <person name="Dluhosova J."/>
            <person name="Dluhos P."/>
            <person name="Patkova L."/>
            <person name="Nedelnik J."/>
            <person name="Repkova J."/>
        </authorList>
    </citation>
    <scope>NUCLEOTIDE SEQUENCE [LARGE SCALE GENOMIC DNA]</scope>
    <source>
        <strain evidence="2">cv. Tatra</strain>
        <tissue evidence="1">Young leaves</tissue>
    </source>
</reference>
<name>A0A2K3KC17_TRIPR</name>
<evidence type="ECO:0000313" key="2">
    <source>
        <dbReference type="Proteomes" id="UP000236291"/>
    </source>
</evidence>
<dbReference type="Proteomes" id="UP000236291">
    <property type="component" value="Unassembled WGS sequence"/>
</dbReference>
<protein>
    <submittedName>
        <fullName evidence="1">Uncharacterized protein</fullName>
    </submittedName>
</protein>
<organism evidence="1 2">
    <name type="scientific">Trifolium pratense</name>
    <name type="common">Red clover</name>
    <dbReference type="NCBI Taxonomy" id="57577"/>
    <lineage>
        <taxon>Eukaryota</taxon>
        <taxon>Viridiplantae</taxon>
        <taxon>Streptophyta</taxon>
        <taxon>Embryophyta</taxon>
        <taxon>Tracheophyta</taxon>
        <taxon>Spermatophyta</taxon>
        <taxon>Magnoliopsida</taxon>
        <taxon>eudicotyledons</taxon>
        <taxon>Gunneridae</taxon>
        <taxon>Pentapetalae</taxon>
        <taxon>rosids</taxon>
        <taxon>fabids</taxon>
        <taxon>Fabales</taxon>
        <taxon>Fabaceae</taxon>
        <taxon>Papilionoideae</taxon>
        <taxon>50 kb inversion clade</taxon>
        <taxon>NPAAA clade</taxon>
        <taxon>Hologalegina</taxon>
        <taxon>IRL clade</taxon>
        <taxon>Trifolieae</taxon>
        <taxon>Trifolium</taxon>
    </lineage>
</organism>
<evidence type="ECO:0000313" key="1">
    <source>
        <dbReference type="EMBL" id="PNX63824.1"/>
    </source>
</evidence>
<gene>
    <name evidence="1" type="ORF">L195_g053706</name>
</gene>